<evidence type="ECO:0000256" key="3">
    <source>
        <dbReference type="ARBA" id="ARBA00022692"/>
    </source>
</evidence>
<gene>
    <name evidence="7" type="primary">mntH</name>
    <name evidence="9" type="ORF">JN11_04024</name>
</gene>
<dbReference type="InterPro" id="IPR014729">
    <property type="entry name" value="Rossmann-like_a/b/a_fold"/>
</dbReference>
<evidence type="ECO:0000256" key="6">
    <source>
        <dbReference type="ARBA" id="ARBA00023136"/>
    </source>
</evidence>
<dbReference type="Gene3D" id="3.40.50.620">
    <property type="entry name" value="HUPs"/>
    <property type="match status" value="1"/>
</dbReference>
<evidence type="ECO:0000256" key="5">
    <source>
        <dbReference type="ARBA" id="ARBA00022989"/>
    </source>
</evidence>
<feature type="transmembrane region" description="Helical" evidence="7">
    <location>
        <begin position="23"/>
        <end position="41"/>
    </location>
</feature>
<dbReference type="CDD" id="cd00293">
    <property type="entry name" value="USP-like"/>
    <property type="match status" value="1"/>
</dbReference>
<evidence type="ECO:0000256" key="2">
    <source>
        <dbReference type="ARBA" id="ARBA00022448"/>
    </source>
</evidence>
<sequence length="628" mass="68590">MSNATNQSLGKVHNSIKTEHKVGWKKILAFLGPAYLVSVGYMDPGNWATDIAGGSAFGYRLIWILFASNLIALLLQSLSARLGIVRGLDLAQASKNAYPRFVNFCLYLLAQIAIIACDLAEIIGMAIGLQLLFHLPLIWGVSLTITDTVLMLFLMNKGMRKLEVFIMSMIFIVGLSFLIEMFIVSPDGAGIVKGFIPGNLSGSALYIAIGIIGATVMPHNLYLHSSLVQTRQITRTEKGIKAAIKFNLFDTVIALNLAFVVNAAILILAASAFFKNGFFQVAEIQDAYKLLEHIFGKLAPTLFAIALIASGQSSTITGTLAGQIIMEGHINLRIEPWLRRLLTRVLAIVPAVFTIIYFGETGLGSLIILSQVVLSLQLGFAVIPLIHFTSNRKRMGKFAISLKVKILAWACAVLIVYLNAKLVVEQLADWIKQFPASSVWIYTLVIPLIIGIGLLLIYVFLRPLLFKHYDTPASVPHGLATTIEDLTPIIYNNIGVTIDFSKNDTDCIRNAIMQGGKNAAYTLIHVVETAGARYYGTEVLDHETQSDADNLDTYVNTLVKLGYNAKAQIGFGTAASSIAKIVNEEKIDFIVMGSHGHKAIKDLIFGTTVNSVRHMVNVPVLVVKPLEK</sequence>
<feature type="transmembrane region" description="Helical" evidence="7">
    <location>
        <begin position="162"/>
        <end position="184"/>
    </location>
</feature>
<organism evidence="9 10">
    <name type="scientific">Mucilaginibacter frigoritolerans</name>
    <dbReference type="NCBI Taxonomy" id="652788"/>
    <lineage>
        <taxon>Bacteria</taxon>
        <taxon>Pseudomonadati</taxon>
        <taxon>Bacteroidota</taxon>
        <taxon>Sphingobacteriia</taxon>
        <taxon>Sphingobacteriales</taxon>
        <taxon>Sphingobacteriaceae</taxon>
        <taxon>Mucilaginibacter</taxon>
    </lineage>
</organism>
<evidence type="ECO:0000256" key="7">
    <source>
        <dbReference type="HAMAP-Rule" id="MF_00221"/>
    </source>
</evidence>
<feature type="transmembrane region" description="Helical" evidence="7">
    <location>
        <begin position="398"/>
        <end position="419"/>
    </location>
</feature>
<comment type="similarity">
    <text evidence="7">Belongs to the NRAMP family.</text>
</comment>
<dbReference type="RefSeq" id="WP_144915365.1">
    <property type="nucleotide sequence ID" value="NZ_VLLI01000013.1"/>
</dbReference>
<feature type="transmembrane region" description="Helical" evidence="7">
    <location>
        <begin position="365"/>
        <end position="386"/>
    </location>
</feature>
<keyword evidence="7" id="KW-0406">Ion transport</keyword>
<dbReference type="Pfam" id="PF01566">
    <property type="entry name" value="Nramp"/>
    <property type="match status" value="1"/>
</dbReference>
<accession>A0A562TU18</accession>
<keyword evidence="4 7" id="KW-0769">Symport</keyword>
<reference evidence="9 10" key="1">
    <citation type="submission" date="2019-07" db="EMBL/GenBank/DDBJ databases">
        <title>Genomic Encyclopedia of Archaeal and Bacterial Type Strains, Phase II (KMG-II): from individual species to whole genera.</title>
        <authorList>
            <person name="Goeker M."/>
        </authorList>
    </citation>
    <scope>NUCLEOTIDE SEQUENCE [LARGE SCALE GENOMIC DNA]</scope>
    <source>
        <strain evidence="9 10">ATCC BAA-1854</strain>
    </source>
</reference>
<feature type="domain" description="UspA" evidence="8">
    <location>
        <begin position="491"/>
        <end position="624"/>
    </location>
</feature>
<dbReference type="SUPFAM" id="SSF52402">
    <property type="entry name" value="Adenine nucleotide alpha hydrolases-like"/>
    <property type="match status" value="1"/>
</dbReference>
<feature type="transmembrane region" description="Helical" evidence="7">
    <location>
        <begin position="341"/>
        <end position="359"/>
    </location>
</feature>
<dbReference type="NCBIfam" id="NF001923">
    <property type="entry name" value="PRK00701.1"/>
    <property type="match status" value="1"/>
</dbReference>
<keyword evidence="5 7" id="KW-1133">Transmembrane helix</keyword>
<dbReference type="Proteomes" id="UP000317010">
    <property type="component" value="Unassembled WGS sequence"/>
</dbReference>
<dbReference type="OrthoDB" id="9787548at2"/>
<feature type="transmembrane region" description="Helical" evidence="7">
    <location>
        <begin position="133"/>
        <end position="155"/>
    </location>
</feature>
<dbReference type="AlphaFoldDB" id="A0A562TU18"/>
<keyword evidence="7" id="KW-1003">Cell membrane</keyword>
<feature type="transmembrane region" description="Helical" evidence="7">
    <location>
        <begin position="61"/>
        <end position="84"/>
    </location>
</feature>
<comment type="caution">
    <text evidence="9">The sequence shown here is derived from an EMBL/GenBank/DDBJ whole genome shotgun (WGS) entry which is preliminary data.</text>
</comment>
<evidence type="ECO:0000313" key="10">
    <source>
        <dbReference type="Proteomes" id="UP000317010"/>
    </source>
</evidence>
<dbReference type="Pfam" id="PF00582">
    <property type="entry name" value="Usp"/>
    <property type="match status" value="1"/>
</dbReference>
<dbReference type="NCBIfam" id="TIGR01197">
    <property type="entry name" value="nramp"/>
    <property type="match status" value="1"/>
</dbReference>
<comment type="subcellular location">
    <subcellularLocation>
        <location evidence="7">Cell membrane</location>
        <topology evidence="7">Multi-pass membrane protein</topology>
    </subcellularLocation>
    <subcellularLocation>
        <location evidence="1">Membrane</location>
        <topology evidence="1">Multi-pass membrane protein</topology>
    </subcellularLocation>
</comment>
<feature type="transmembrane region" description="Helical" evidence="7">
    <location>
        <begin position="439"/>
        <end position="461"/>
    </location>
</feature>
<dbReference type="GO" id="GO:0046872">
    <property type="term" value="F:metal ion binding"/>
    <property type="evidence" value="ECO:0007669"/>
    <property type="project" value="UniProtKB-UniRule"/>
</dbReference>
<dbReference type="PRINTS" id="PR00447">
    <property type="entry name" value="NATRESASSCMP"/>
</dbReference>
<feature type="transmembrane region" description="Helical" evidence="7">
    <location>
        <begin position="204"/>
        <end position="223"/>
    </location>
</feature>
<dbReference type="GO" id="GO:0015086">
    <property type="term" value="F:cadmium ion transmembrane transporter activity"/>
    <property type="evidence" value="ECO:0007669"/>
    <property type="project" value="TreeGrafter"/>
</dbReference>
<comment type="function">
    <text evidence="7">H(+)-stimulated, divalent metal cation uptake system.</text>
</comment>
<dbReference type="GO" id="GO:0005886">
    <property type="term" value="C:plasma membrane"/>
    <property type="evidence" value="ECO:0007669"/>
    <property type="project" value="UniProtKB-SubCell"/>
</dbReference>
<comment type="caution">
    <text evidence="7">Lacks conserved residue(s) required for the propagation of feature annotation.</text>
</comment>
<name>A0A562TU18_9SPHI</name>
<dbReference type="PANTHER" id="PTHR11706">
    <property type="entry name" value="SOLUTE CARRIER PROTEIN FAMILY 11 MEMBER"/>
    <property type="match status" value="1"/>
</dbReference>
<evidence type="ECO:0000259" key="8">
    <source>
        <dbReference type="Pfam" id="PF00582"/>
    </source>
</evidence>
<feature type="transmembrane region" description="Helical" evidence="7">
    <location>
        <begin position="294"/>
        <end position="320"/>
    </location>
</feature>
<keyword evidence="2 7" id="KW-0813">Transport</keyword>
<dbReference type="GO" id="GO:0015293">
    <property type="term" value="F:symporter activity"/>
    <property type="evidence" value="ECO:0007669"/>
    <property type="project" value="UniProtKB-UniRule"/>
</dbReference>
<feature type="transmembrane region" description="Helical" evidence="7">
    <location>
        <begin position="104"/>
        <end position="127"/>
    </location>
</feature>
<evidence type="ECO:0000313" key="9">
    <source>
        <dbReference type="EMBL" id="TWI96290.1"/>
    </source>
</evidence>
<dbReference type="GO" id="GO:0005384">
    <property type="term" value="F:manganese ion transmembrane transporter activity"/>
    <property type="evidence" value="ECO:0007669"/>
    <property type="project" value="TreeGrafter"/>
</dbReference>
<protein>
    <recommendedName>
        <fullName evidence="7">Divalent metal cation transporter MntH</fullName>
    </recommendedName>
</protein>
<keyword evidence="3 7" id="KW-0812">Transmembrane</keyword>
<dbReference type="GO" id="GO:0034755">
    <property type="term" value="P:iron ion transmembrane transport"/>
    <property type="evidence" value="ECO:0007669"/>
    <property type="project" value="TreeGrafter"/>
</dbReference>
<dbReference type="NCBIfam" id="NF037982">
    <property type="entry name" value="Nramp_1"/>
    <property type="match status" value="1"/>
</dbReference>
<dbReference type="InterPro" id="IPR001046">
    <property type="entry name" value="NRAMP_fam"/>
</dbReference>
<proteinExistence type="inferred from homology"/>
<dbReference type="HAMAP" id="MF_00221">
    <property type="entry name" value="NRAMP"/>
    <property type="match status" value="1"/>
</dbReference>
<dbReference type="EMBL" id="VLLI01000013">
    <property type="protein sequence ID" value="TWI96290.1"/>
    <property type="molecule type" value="Genomic_DNA"/>
</dbReference>
<keyword evidence="6 7" id="KW-0472">Membrane</keyword>
<feature type="transmembrane region" description="Helical" evidence="7">
    <location>
        <begin position="244"/>
        <end position="274"/>
    </location>
</feature>
<evidence type="ECO:0000256" key="4">
    <source>
        <dbReference type="ARBA" id="ARBA00022847"/>
    </source>
</evidence>
<dbReference type="InterPro" id="IPR006016">
    <property type="entry name" value="UspA"/>
</dbReference>
<evidence type="ECO:0000256" key="1">
    <source>
        <dbReference type="ARBA" id="ARBA00004141"/>
    </source>
</evidence>
<dbReference type="PANTHER" id="PTHR11706:SF33">
    <property type="entry name" value="NATURAL RESISTANCE-ASSOCIATED MACROPHAGE PROTEIN 2"/>
    <property type="match status" value="1"/>
</dbReference>
<keyword evidence="10" id="KW-1185">Reference proteome</keyword>